<feature type="domain" description="Fumarate lyase N-terminal" evidence="4">
    <location>
        <begin position="41"/>
        <end position="315"/>
    </location>
</feature>
<dbReference type="GO" id="GO:0042450">
    <property type="term" value="P:L-arginine biosynthetic process via ornithine"/>
    <property type="evidence" value="ECO:0007669"/>
    <property type="project" value="InterPro"/>
</dbReference>
<comment type="pathway">
    <text evidence="1">Amino-acid biosynthesis; L-arginine biosynthesis; L-arginine from L-ornithine and carbamoyl phosphate: step 3/3.</text>
</comment>
<gene>
    <name evidence="5" type="ORF">CSA56_14685</name>
</gene>
<reference evidence="5 6" key="1">
    <citation type="submission" date="2017-10" db="EMBL/GenBank/DDBJ databases">
        <title>Novel microbial diversity and functional potential in the marine mammal oral microbiome.</title>
        <authorList>
            <person name="Dudek N.K."/>
            <person name="Sun C.L."/>
            <person name="Burstein D."/>
            <person name="Kantor R.S."/>
            <person name="Aliaga Goltsman D.S."/>
            <person name="Bik E.M."/>
            <person name="Thomas B.C."/>
            <person name="Banfield J.F."/>
            <person name="Relman D.A."/>
        </authorList>
    </citation>
    <scope>NUCLEOTIDE SEQUENCE [LARGE SCALE GENOMIC DNA]</scope>
    <source>
        <strain evidence="5">DOLJORAL78_47_16</strain>
    </source>
</reference>
<dbReference type="InterPro" id="IPR024083">
    <property type="entry name" value="Fumarase/histidase_N"/>
</dbReference>
<comment type="caution">
    <text evidence="5">The sequence shown here is derived from an EMBL/GenBank/DDBJ whole genome shotgun (WGS) entry which is preliminary data.</text>
</comment>
<dbReference type="Gene3D" id="1.10.275.10">
    <property type="entry name" value="Fumarase/aspartase (N-terminal domain)"/>
    <property type="match status" value="1"/>
</dbReference>
<evidence type="ECO:0000256" key="2">
    <source>
        <dbReference type="ARBA" id="ARBA00012338"/>
    </source>
</evidence>
<evidence type="ECO:0000259" key="4">
    <source>
        <dbReference type="Pfam" id="PF00206"/>
    </source>
</evidence>
<protein>
    <recommendedName>
        <fullName evidence="2">argininosuccinate lyase</fullName>
        <ecNumber evidence="2">4.3.2.1</ecNumber>
    </recommendedName>
</protein>
<dbReference type="Gene3D" id="1.20.200.10">
    <property type="entry name" value="Fumarase/aspartase (Central domain)"/>
    <property type="match status" value="1"/>
</dbReference>
<dbReference type="Pfam" id="PF00206">
    <property type="entry name" value="Lyase_1"/>
    <property type="match status" value="1"/>
</dbReference>
<dbReference type="EC" id="4.3.2.1" evidence="2"/>
<dbReference type="SUPFAM" id="SSF48557">
    <property type="entry name" value="L-aspartase-like"/>
    <property type="match status" value="1"/>
</dbReference>
<accession>A0A2G6KA96</accession>
<evidence type="ECO:0000313" key="5">
    <source>
        <dbReference type="EMBL" id="PIE32636.1"/>
    </source>
</evidence>
<evidence type="ECO:0000256" key="3">
    <source>
        <dbReference type="ARBA" id="ARBA00022571"/>
    </source>
</evidence>
<dbReference type="GO" id="GO:0005829">
    <property type="term" value="C:cytosol"/>
    <property type="evidence" value="ECO:0007669"/>
    <property type="project" value="TreeGrafter"/>
</dbReference>
<organism evidence="5 6">
    <name type="scientific">candidate division KSB3 bacterium</name>
    <dbReference type="NCBI Taxonomy" id="2044937"/>
    <lineage>
        <taxon>Bacteria</taxon>
        <taxon>candidate division KSB3</taxon>
    </lineage>
</organism>
<dbReference type="InterPro" id="IPR020557">
    <property type="entry name" value="Fumarate_lyase_CS"/>
</dbReference>
<sequence>MNNERYRNNPLLSNEGHFMSTLYASGRSEEPFHKRLHEICFTTNLEYDNLLLPYDIEALIAHGEMLGECGLISPSDSQTIVSTLHDMLADAHAGILAMSAEWEDCHSLIEAELIERCGDAGKRLYMGRSRNDQVVSALRLYGRTKITSIVSQLKELMNALLAFSKKYEMIPMPGYTHTQRAMPSSVGMWASSFLEVLLNQKATIDAAYALNDVNVFGSAAGFGTAFALDREAVTKKLRVGRTQINALSCQLSRGQVECQTLQAFWGVMFVLNRFAHDMVWMTSREFDFLDVGQCCTTGSSIMPNKRNLDPAEIIRARYHVFTGYLSQAQSVISNLFSGYNSDYQESKPVFLEGLDLVSDSIEAMTIVINHTGVKEEQLRAAFSPEIFSTDTANRAVLEGMTFRDAYREIKANLGSVAAEDPEENIRNKTHLGAPGNLRLDLLEKRLTEWS</sequence>
<dbReference type="PANTHER" id="PTHR43814">
    <property type="entry name" value="ARGININOSUCCINATE LYASE"/>
    <property type="match status" value="1"/>
</dbReference>
<dbReference type="InterPro" id="IPR008948">
    <property type="entry name" value="L-Aspartase-like"/>
</dbReference>
<evidence type="ECO:0000313" key="6">
    <source>
        <dbReference type="Proteomes" id="UP000230821"/>
    </source>
</evidence>
<keyword evidence="3" id="KW-0055">Arginine biosynthesis</keyword>
<dbReference type="EMBL" id="PDSK01000110">
    <property type="protein sequence ID" value="PIE32636.1"/>
    <property type="molecule type" value="Genomic_DNA"/>
</dbReference>
<evidence type="ECO:0000256" key="1">
    <source>
        <dbReference type="ARBA" id="ARBA00004941"/>
    </source>
</evidence>
<dbReference type="PRINTS" id="PR00145">
    <property type="entry name" value="ARGSUCLYASE"/>
</dbReference>
<dbReference type="UniPathway" id="UPA00068">
    <property type="reaction ID" value="UER00114"/>
</dbReference>
<proteinExistence type="predicted"/>
<keyword evidence="3" id="KW-0028">Amino-acid biosynthesis</keyword>
<dbReference type="PRINTS" id="PR00149">
    <property type="entry name" value="FUMRATELYASE"/>
</dbReference>
<dbReference type="InterPro" id="IPR000362">
    <property type="entry name" value="Fumarate_lyase_fam"/>
</dbReference>
<dbReference type="GO" id="GO:0004056">
    <property type="term" value="F:argininosuccinate lyase activity"/>
    <property type="evidence" value="ECO:0007669"/>
    <property type="project" value="UniProtKB-EC"/>
</dbReference>
<dbReference type="InterPro" id="IPR022761">
    <property type="entry name" value="Fumarate_lyase_N"/>
</dbReference>
<dbReference type="Proteomes" id="UP000230821">
    <property type="component" value="Unassembled WGS sequence"/>
</dbReference>
<name>A0A2G6KA96_9BACT</name>
<dbReference type="AlphaFoldDB" id="A0A2G6KA96"/>
<dbReference type="Gene3D" id="1.10.40.30">
    <property type="entry name" value="Fumarase/aspartase (C-terminal domain)"/>
    <property type="match status" value="1"/>
</dbReference>
<dbReference type="PROSITE" id="PS00163">
    <property type="entry name" value="FUMARATE_LYASES"/>
    <property type="match status" value="1"/>
</dbReference>
<keyword evidence="5" id="KW-0456">Lyase</keyword>
<dbReference type="InterPro" id="IPR009049">
    <property type="entry name" value="Argininosuccinate_lyase"/>
</dbReference>
<dbReference type="PANTHER" id="PTHR43814:SF1">
    <property type="entry name" value="ARGININOSUCCINATE LYASE"/>
    <property type="match status" value="1"/>
</dbReference>